<evidence type="ECO:0000256" key="10">
    <source>
        <dbReference type="SAM" id="MobiDB-lite"/>
    </source>
</evidence>
<gene>
    <name evidence="13" type="ORF">EKH80_08175</name>
</gene>
<dbReference type="InterPro" id="IPR010104">
    <property type="entry name" value="TonB_rcpt_bac"/>
</dbReference>
<dbReference type="PANTHER" id="PTHR40980">
    <property type="entry name" value="PLUG DOMAIN-CONTAINING PROTEIN"/>
    <property type="match status" value="1"/>
</dbReference>
<keyword evidence="2 8" id="KW-0813">Transport</keyword>
<protein>
    <submittedName>
        <fullName evidence="13">TonB-dependent receptor</fullName>
    </submittedName>
</protein>
<evidence type="ECO:0000313" key="14">
    <source>
        <dbReference type="Proteomes" id="UP000274358"/>
    </source>
</evidence>
<dbReference type="Pfam" id="PF00593">
    <property type="entry name" value="TonB_dep_Rec_b-barrel"/>
    <property type="match status" value="1"/>
</dbReference>
<evidence type="ECO:0000256" key="7">
    <source>
        <dbReference type="ARBA" id="ARBA00023237"/>
    </source>
</evidence>
<dbReference type="InterPro" id="IPR012910">
    <property type="entry name" value="Plug_dom"/>
</dbReference>
<dbReference type="EMBL" id="RYYV01000005">
    <property type="protein sequence ID" value="RUL76690.1"/>
    <property type="molecule type" value="Genomic_DNA"/>
</dbReference>
<keyword evidence="6 8" id="KW-0472">Membrane</keyword>
<evidence type="ECO:0000259" key="12">
    <source>
        <dbReference type="Pfam" id="PF07715"/>
    </source>
</evidence>
<dbReference type="Gene3D" id="2.170.130.10">
    <property type="entry name" value="TonB-dependent receptor, plug domain"/>
    <property type="match status" value="1"/>
</dbReference>
<evidence type="ECO:0000256" key="4">
    <source>
        <dbReference type="ARBA" id="ARBA00022692"/>
    </source>
</evidence>
<accession>A0A432M6Y2</accession>
<feature type="compositionally biased region" description="Low complexity" evidence="10">
    <location>
        <begin position="58"/>
        <end position="69"/>
    </location>
</feature>
<evidence type="ECO:0000256" key="6">
    <source>
        <dbReference type="ARBA" id="ARBA00023136"/>
    </source>
</evidence>
<dbReference type="InterPro" id="IPR036942">
    <property type="entry name" value="Beta-barrel_TonB_sf"/>
</dbReference>
<evidence type="ECO:0000256" key="9">
    <source>
        <dbReference type="RuleBase" id="RU003357"/>
    </source>
</evidence>
<dbReference type="CDD" id="cd01347">
    <property type="entry name" value="ligand_gated_channel"/>
    <property type="match status" value="1"/>
</dbReference>
<dbReference type="SUPFAM" id="SSF56935">
    <property type="entry name" value="Porins"/>
    <property type="match status" value="1"/>
</dbReference>
<keyword evidence="3 8" id="KW-1134">Transmembrane beta strand</keyword>
<reference evidence="13 14" key="1">
    <citation type="submission" date="2018-12" db="EMBL/GenBank/DDBJ databases">
        <title>Dyella dinghuensis sp. nov. DHOA06 and Dyella choica sp. nov. 4M-K27, isolated from forest soil.</title>
        <authorList>
            <person name="Qiu L.-H."/>
            <person name="Gao Z.-H."/>
        </authorList>
    </citation>
    <scope>NUCLEOTIDE SEQUENCE [LARGE SCALE GENOMIC DNA]</scope>
    <source>
        <strain evidence="13 14">4M-K27</strain>
    </source>
</reference>
<evidence type="ECO:0000313" key="13">
    <source>
        <dbReference type="EMBL" id="RUL76690.1"/>
    </source>
</evidence>
<evidence type="ECO:0000259" key="11">
    <source>
        <dbReference type="Pfam" id="PF00593"/>
    </source>
</evidence>
<dbReference type="InterPro" id="IPR039426">
    <property type="entry name" value="TonB-dep_rcpt-like"/>
</dbReference>
<feature type="region of interest" description="Disordered" evidence="10">
    <location>
        <begin position="58"/>
        <end position="85"/>
    </location>
</feature>
<dbReference type="GO" id="GO:0009279">
    <property type="term" value="C:cell outer membrane"/>
    <property type="evidence" value="ECO:0007669"/>
    <property type="project" value="UniProtKB-SubCell"/>
</dbReference>
<dbReference type="InterPro" id="IPR037066">
    <property type="entry name" value="Plug_dom_sf"/>
</dbReference>
<keyword evidence="7 8" id="KW-0998">Cell outer membrane</keyword>
<dbReference type="PROSITE" id="PS52016">
    <property type="entry name" value="TONB_DEPENDENT_REC_3"/>
    <property type="match status" value="1"/>
</dbReference>
<comment type="similarity">
    <text evidence="8 9">Belongs to the TonB-dependent receptor family.</text>
</comment>
<dbReference type="InterPro" id="IPR000531">
    <property type="entry name" value="Beta-barrel_TonB"/>
</dbReference>
<dbReference type="PANTHER" id="PTHR40980:SF3">
    <property type="entry name" value="TONB-DEPENDENT RECEPTOR-LIKE BETA-BARREL DOMAIN-CONTAINING PROTEIN"/>
    <property type="match status" value="1"/>
</dbReference>
<feature type="domain" description="TonB-dependent receptor plug" evidence="12">
    <location>
        <begin position="111"/>
        <end position="214"/>
    </location>
</feature>
<sequence>MYQVTSHSLFVVGNVVPRGGYSMQRNPMALSVRLALAAMGIASMIGYNVQAHAQTSAPAPSTAAAAPSGQGSGDDGSGTNKTDNKKKATNLTAITVTGQLAAIQRAESIKQNAVNVVDSISAEENGKFPDPNVADALQRVPGVSVNRSGGESSQIAIRGFGPDFVAVTINGRQMATASGTRAFDFNVLPADIISLAQVNKTSSADIPEVDIGGVVDIQTARPLDFSGFHATGSAAGVNSNLTGSWAGKTTPKVSGLAGWTNADHTFGVLASVQYYKRDDTQINTQANSWYANQNISQLSGLTNPNYTRVAIPETLANNVVNEERTRKSFTGAIDWRPIDQLTVKFDTLYAGYQIKPLEHEFGEYGNASDLQSLTTDANNTVLNYVRKNAGVMANDYVVAYNPSNEKMVQNGLNLAFNLDPSSTISLDVSNSKAWNKQSPYGYFAVIGARNIGVNPTWTNNGSSEPPSYTNIISTTNLNDLYAHCCNEGGQSNNVTSGVTQYQLNFDKNFESGVLSSLEFGIQENHDYDKSVNVATPDGILCNAYCGYAVSVPASAVGAYVYTPPSPISGVSQPGLPTQWIQYNVPQFMNWLTTPAAYNQLTPDKRTALLAALAQYGSFGPKVNPGSFNEVREIEKAAFAKAVFEGTMWEKPWAVDIGACYMHVNSESQAIFQQPISYRVDPNDSSASQVAYGPLQPQSAKGGYHKWLPSMNFKLNLLDNLVYRFSASKTLTPPQLSNLYYNQSFGTRPESLTISQGNPNLQPYTSTNFDTGMEWYIDDASYLALETFYKRVSNFSTIVSTPVSFLGQTWSLSEPINLNSARIYGEELTFNYQFKHVLPAPFDGLGMAFNYTHVQSSANLSPGTIAASGKFAVPGIGDSANLSGYYEKGRWQVRLAYNWRGKYLESISYGSGAQPATRTSYGELDLSASYKLSNHVSLFVSGTNLTQSHLYDYSAYPNRFLYAEADGTVYTVGVRGTF</sequence>
<comment type="subcellular location">
    <subcellularLocation>
        <location evidence="1 8">Cell outer membrane</location>
        <topology evidence="1 8">Multi-pass membrane protein</topology>
    </subcellularLocation>
</comment>
<feature type="domain" description="TonB-dependent receptor-like beta-barrel" evidence="11">
    <location>
        <begin position="454"/>
        <end position="944"/>
    </location>
</feature>
<dbReference type="AlphaFoldDB" id="A0A432M6Y2"/>
<evidence type="ECO:0000256" key="8">
    <source>
        <dbReference type="PROSITE-ProRule" id="PRU01360"/>
    </source>
</evidence>
<name>A0A432M6Y2_9GAMM</name>
<keyword evidence="14" id="KW-1185">Reference proteome</keyword>
<comment type="caution">
    <text evidence="13">The sequence shown here is derived from an EMBL/GenBank/DDBJ whole genome shotgun (WGS) entry which is preliminary data.</text>
</comment>
<evidence type="ECO:0000256" key="2">
    <source>
        <dbReference type="ARBA" id="ARBA00022448"/>
    </source>
</evidence>
<dbReference type="Pfam" id="PF07715">
    <property type="entry name" value="Plug"/>
    <property type="match status" value="1"/>
</dbReference>
<evidence type="ECO:0000256" key="5">
    <source>
        <dbReference type="ARBA" id="ARBA00023077"/>
    </source>
</evidence>
<organism evidence="13 14">
    <name type="scientific">Dyella choica</name>
    <dbReference type="NCBI Taxonomy" id="1927959"/>
    <lineage>
        <taxon>Bacteria</taxon>
        <taxon>Pseudomonadati</taxon>
        <taxon>Pseudomonadota</taxon>
        <taxon>Gammaproteobacteria</taxon>
        <taxon>Lysobacterales</taxon>
        <taxon>Rhodanobacteraceae</taxon>
        <taxon>Dyella</taxon>
    </lineage>
</organism>
<dbReference type="Gene3D" id="2.40.170.20">
    <property type="entry name" value="TonB-dependent receptor, beta-barrel domain"/>
    <property type="match status" value="1"/>
</dbReference>
<keyword evidence="5 9" id="KW-0798">TonB box</keyword>
<keyword evidence="4 8" id="KW-0812">Transmembrane</keyword>
<evidence type="ECO:0000256" key="1">
    <source>
        <dbReference type="ARBA" id="ARBA00004571"/>
    </source>
</evidence>
<evidence type="ECO:0000256" key="3">
    <source>
        <dbReference type="ARBA" id="ARBA00022452"/>
    </source>
</evidence>
<proteinExistence type="inferred from homology"/>
<dbReference type="Proteomes" id="UP000274358">
    <property type="component" value="Unassembled WGS sequence"/>
</dbReference>
<keyword evidence="13" id="KW-0675">Receptor</keyword>
<dbReference type="NCBIfam" id="TIGR01782">
    <property type="entry name" value="TonB-Xanth-Caul"/>
    <property type="match status" value="1"/>
</dbReference>